<dbReference type="EMBL" id="SDMP01000020">
    <property type="protein sequence ID" value="RYQ85951.1"/>
    <property type="molecule type" value="Genomic_DNA"/>
</dbReference>
<keyword evidence="1" id="KW-0862">Zinc</keyword>
<dbReference type="Pfam" id="PF14392">
    <property type="entry name" value="zf-CCHC_4"/>
    <property type="match status" value="1"/>
</dbReference>
<feature type="compositionally biased region" description="Basic and acidic residues" evidence="2">
    <location>
        <begin position="248"/>
        <end position="265"/>
    </location>
</feature>
<evidence type="ECO:0000256" key="2">
    <source>
        <dbReference type="SAM" id="MobiDB-lite"/>
    </source>
</evidence>
<sequence>MGTEPIEGTTITLNLQPSPGFKPNCFNLIGRIITDKELKFRAIKNSILGMWGNPKDVSISEVGRNKVLISFKDSKLGMRFLRNGPWNVRGNLMNLQRWLYGEAILDVRHDHMEFWIQVHGIPIELLNKETAKTIAELIGIVGEVEDPMKDGTLKRNYLRCRAAINITQPLQTGFWLNRDNKSKTWISFKYERLQDCFCLKCGIIGHEKKNCSKPIAMACWDPSKPRYTNELAAERARSLNIGEEEEKWEQHLKEQEEAREYHTTEAEGGNSQSIEDRVKDQGILDIPEIEVSSGKARMEEKEKIGGEEMEETREANPLTQGRGSEDREMCILNLLEATLRSIKEIKGKRADKTNEVMIKEKERRAEMEIIKGVSSIAGPSNWNRPNDTFTNEANKTTEQAHQKLVNFHEANKKGSTKTHPYGSQATSAIAIGDHKSPFTPQERKNQVDCLKSHSQGPWRQSSENEGKRIGMDNTWTMRDEPKKRINVDNHKKKHSYKNEKGQTYYVELASEDEEDESNASNQVNNNIKIWEEVLSIGMQYNLKIKRKREEREVRNMEEANWDEDRVSRNTKRIKNMLIQEGGSREVAEQGTTITAEEAGLIKPHPQP</sequence>
<comment type="caution">
    <text evidence="4">The sequence shown here is derived from an EMBL/GenBank/DDBJ whole genome shotgun (WGS) entry which is preliminary data.</text>
</comment>
<name>A0A444X8F4_ARAHY</name>
<dbReference type="Proteomes" id="UP000289738">
    <property type="component" value="Chromosome B10"/>
</dbReference>
<keyword evidence="1" id="KW-0479">Metal-binding</keyword>
<keyword evidence="1" id="KW-0863">Zinc-finger</keyword>
<dbReference type="GO" id="GO:0003676">
    <property type="term" value="F:nucleic acid binding"/>
    <property type="evidence" value="ECO:0007669"/>
    <property type="project" value="InterPro"/>
</dbReference>
<dbReference type="AlphaFoldDB" id="A0A444X8F4"/>
<evidence type="ECO:0000313" key="5">
    <source>
        <dbReference type="Proteomes" id="UP000289738"/>
    </source>
</evidence>
<dbReference type="STRING" id="3818.A0A444X8F4"/>
<proteinExistence type="predicted"/>
<dbReference type="PANTHER" id="PTHR31286:SF167">
    <property type="entry name" value="OS09G0268800 PROTEIN"/>
    <property type="match status" value="1"/>
</dbReference>
<reference evidence="4 5" key="1">
    <citation type="submission" date="2019-01" db="EMBL/GenBank/DDBJ databases">
        <title>Sequencing of cultivated peanut Arachis hypogaea provides insights into genome evolution and oil improvement.</title>
        <authorList>
            <person name="Chen X."/>
        </authorList>
    </citation>
    <scope>NUCLEOTIDE SEQUENCE [LARGE SCALE GENOMIC DNA]</scope>
    <source>
        <strain evidence="5">cv. Fuhuasheng</strain>
        <tissue evidence="4">Leaves</tissue>
    </source>
</reference>
<feature type="compositionally biased region" description="Basic and acidic residues" evidence="2">
    <location>
        <begin position="296"/>
        <end position="306"/>
    </location>
</feature>
<protein>
    <recommendedName>
        <fullName evidence="3">CCHC-type domain-containing protein</fullName>
    </recommendedName>
</protein>
<dbReference type="InterPro" id="IPR040256">
    <property type="entry name" value="At4g02000-like"/>
</dbReference>
<evidence type="ECO:0000313" key="4">
    <source>
        <dbReference type="EMBL" id="RYQ85951.1"/>
    </source>
</evidence>
<gene>
    <name evidence="4" type="ORF">Ahy_B10g105597</name>
</gene>
<dbReference type="Pfam" id="PF14111">
    <property type="entry name" value="DUF4283"/>
    <property type="match status" value="1"/>
</dbReference>
<feature type="region of interest" description="Disordered" evidence="2">
    <location>
        <begin position="245"/>
        <end position="274"/>
    </location>
</feature>
<keyword evidence="5" id="KW-1185">Reference proteome</keyword>
<dbReference type="PANTHER" id="PTHR31286">
    <property type="entry name" value="GLYCINE-RICH CELL WALL STRUCTURAL PROTEIN 1.8-LIKE"/>
    <property type="match status" value="1"/>
</dbReference>
<dbReference type="InterPro" id="IPR001878">
    <property type="entry name" value="Znf_CCHC"/>
</dbReference>
<dbReference type="PROSITE" id="PS50158">
    <property type="entry name" value="ZF_CCHC"/>
    <property type="match status" value="1"/>
</dbReference>
<evidence type="ECO:0000259" key="3">
    <source>
        <dbReference type="PROSITE" id="PS50158"/>
    </source>
</evidence>
<feature type="domain" description="CCHC-type" evidence="3">
    <location>
        <begin position="198"/>
        <end position="213"/>
    </location>
</feature>
<organism evidence="4 5">
    <name type="scientific">Arachis hypogaea</name>
    <name type="common">Peanut</name>
    <dbReference type="NCBI Taxonomy" id="3818"/>
    <lineage>
        <taxon>Eukaryota</taxon>
        <taxon>Viridiplantae</taxon>
        <taxon>Streptophyta</taxon>
        <taxon>Embryophyta</taxon>
        <taxon>Tracheophyta</taxon>
        <taxon>Spermatophyta</taxon>
        <taxon>Magnoliopsida</taxon>
        <taxon>eudicotyledons</taxon>
        <taxon>Gunneridae</taxon>
        <taxon>Pentapetalae</taxon>
        <taxon>rosids</taxon>
        <taxon>fabids</taxon>
        <taxon>Fabales</taxon>
        <taxon>Fabaceae</taxon>
        <taxon>Papilionoideae</taxon>
        <taxon>50 kb inversion clade</taxon>
        <taxon>dalbergioids sensu lato</taxon>
        <taxon>Dalbergieae</taxon>
        <taxon>Pterocarpus clade</taxon>
        <taxon>Arachis</taxon>
    </lineage>
</organism>
<evidence type="ECO:0000256" key="1">
    <source>
        <dbReference type="PROSITE-ProRule" id="PRU00047"/>
    </source>
</evidence>
<feature type="region of interest" description="Disordered" evidence="2">
    <location>
        <begin position="295"/>
        <end position="324"/>
    </location>
</feature>
<dbReference type="InterPro" id="IPR025836">
    <property type="entry name" value="Zn_knuckle_CX2CX4HX4C"/>
</dbReference>
<dbReference type="GO" id="GO:0008270">
    <property type="term" value="F:zinc ion binding"/>
    <property type="evidence" value="ECO:0007669"/>
    <property type="project" value="UniProtKB-KW"/>
</dbReference>
<accession>A0A444X8F4</accession>
<dbReference type="InterPro" id="IPR025558">
    <property type="entry name" value="DUF4283"/>
</dbReference>